<protein>
    <submittedName>
        <fullName evidence="1">Uncharacterized protein</fullName>
    </submittedName>
</protein>
<comment type="caution">
    <text evidence="1">The sequence shown here is derived from an EMBL/GenBank/DDBJ whole genome shotgun (WGS) entry which is preliminary data.</text>
</comment>
<organism evidence="1 2">
    <name type="scientific">Aspergillus awamori</name>
    <name type="common">Black koji mold</name>
    <dbReference type="NCBI Taxonomy" id="105351"/>
    <lineage>
        <taxon>Eukaryota</taxon>
        <taxon>Fungi</taxon>
        <taxon>Dikarya</taxon>
        <taxon>Ascomycota</taxon>
        <taxon>Pezizomycotina</taxon>
        <taxon>Eurotiomycetes</taxon>
        <taxon>Eurotiomycetidae</taxon>
        <taxon>Eurotiales</taxon>
        <taxon>Aspergillaceae</taxon>
        <taxon>Aspergillus</taxon>
    </lineage>
</organism>
<dbReference type="EMBL" id="BDHI01000007">
    <property type="protein sequence ID" value="GCB20330.1"/>
    <property type="molecule type" value="Genomic_DNA"/>
</dbReference>
<dbReference type="InterPro" id="IPR036396">
    <property type="entry name" value="Cyt_P450_sf"/>
</dbReference>
<name>A0A401KLP5_ASPAW</name>
<reference evidence="1 2" key="1">
    <citation type="submission" date="2016-09" db="EMBL/GenBank/DDBJ databases">
        <title>Aspergillus awamori IFM 58123T.</title>
        <authorList>
            <person name="Kusuya Y."/>
            <person name="Shimizu M."/>
            <person name="Takahashi H."/>
            <person name="Yaguchi T."/>
        </authorList>
    </citation>
    <scope>NUCLEOTIDE SEQUENCE [LARGE SCALE GENOMIC DNA]</scope>
    <source>
        <strain evidence="1 2">IFM 58123</strain>
    </source>
</reference>
<dbReference type="SUPFAM" id="SSF48264">
    <property type="entry name" value="Cytochrome P450"/>
    <property type="match status" value="1"/>
</dbReference>
<evidence type="ECO:0000313" key="2">
    <source>
        <dbReference type="Proteomes" id="UP000286921"/>
    </source>
</evidence>
<sequence length="203" mass="22339">MANPEDPHTSVPRALLGTVSFPLSILSQIPVGTGVIIANDISYTKSTFIRWPGVPCSYFAFDVITDLVFGKARNLLGSQQFQCVSRSAGREVVQGCSRDEAISSAGQWHDGGRGEFVFHSRQSVRESLPGNLSTTYEKLAHNVWSVFPTPDDIRSSQLMQQCTYFQACIKETLRNSPAVARCPYRPVEKGDTIIVDGHDSSRV</sequence>
<dbReference type="Proteomes" id="UP000286921">
    <property type="component" value="Unassembled WGS sequence"/>
</dbReference>
<dbReference type="Gene3D" id="1.10.630.10">
    <property type="entry name" value="Cytochrome P450"/>
    <property type="match status" value="1"/>
</dbReference>
<dbReference type="STRING" id="105351.A0A401KLP5"/>
<dbReference type="GO" id="GO:0004497">
    <property type="term" value="F:monooxygenase activity"/>
    <property type="evidence" value="ECO:0007669"/>
    <property type="project" value="InterPro"/>
</dbReference>
<dbReference type="AlphaFoldDB" id="A0A401KLP5"/>
<dbReference type="GO" id="GO:0016705">
    <property type="term" value="F:oxidoreductase activity, acting on paired donors, with incorporation or reduction of molecular oxygen"/>
    <property type="evidence" value="ECO:0007669"/>
    <property type="project" value="InterPro"/>
</dbReference>
<keyword evidence="2" id="KW-1185">Reference proteome</keyword>
<accession>A0A401KLP5</accession>
<dbReference type="GO" id="GO:0005506">
    <property type="term" value="F:iron ion binding"/>
    <property type="evidence" value="ECO:0007669"/>
    <property type="project" value="InterPro"/>
</dbReference>
<dbReference type="GO" id="GO:0020037">
    <property type="term" value="F:heme binding"/>
    <property type="evidence" value="ECO:0007669"/>
    <property type="project" value="InterPro"/>
</dbReference>
<gene>
    <name evidence="1" type="ORF">AAWM_03215</name>
</gene>
<proteinExistence type="predicted"/>
<evidence type="ECO:0000313" key="1">
    <source>
        <dbReference type="EMBL" id="GCB20330.1"/>
    </source>
</evidence>